<evidence type="ECO:0000256" key="8">
    <source>
        <dbReference type="HAMAP-Rule" id="MF_00456"/>
    </source>
</evidence>
<sequence length="257" mass="27647">MSSKKIILKFGSGILTRTDRAETDEEQLCKLVQAIAELKRRKHEVVVVSSGAVASGLKAMGFKERPQDMVTLQACAAVGQTTLMHTYQSFLRGHGLNVGQLLLTHADLESQDRAEKVKATLLRLLECHNVIPIINENDSVAVEELRFGDNDKLSARVALLWKADLLILLTSVPGLMNLKDSGSVDIVPEVKNVEDALHLAEEVKGSLSVGGMTSKLRAVQDAVQGGIPCIIASGRHPEQLADLVDGSGVGTRFPVPA</sequence>
<dbReference type="GO" id="GO:0005829">
    <property type="term" value="C:cytosol"/>
    <property type="evidence" value="ECO:0007669"/>
    <property type="project" value="TreeGrafter"/>
</dbReference>
<dbReference type="AlphaFoldDB" id="A0A366HUS0"/>
<comment type="caution">
    <text evidence="8">Lacks conserved residue(s) required for the propagation of feature annotation.</text>
</comment>
<keyword evidence="3 8" id="KW-0641">Proline biosynthesis</keyword>
<dbReference type="UniPathway" id="UPA00098">
    <property type="reaction ID" value="UER00359"/>
</dbReference>
<comment type="catalytic activity">
    <reaction evidence="8">
        <text>L-glutamate + ATP = L-glutamyl 5-phosphate + ADP</text>
        <dbReference type="Rhea" id="RHEA:14877"/>
        <dbReference type="ChEBI" id="CHEBI:29985"/>
        <dbReference type="ChEBI" id="CHEBI:30616"/>
        <dbReference type="ChEBI" id="CHEBI:58274"/>
        <dbReference type="ChEBI" id="CHEBI:456216"/>
        <dbReference type="EC" id="2.7.2.11"/>
    </reaction>
</comment>
<dbReference type="InterPro" id="IPR005715">
    <property type="entry name" value="Glu_5kinase/COase_Synthase"/>
</dbReference>
<dbReference type="RefSeq" id="WP_113956522.1">
    <property type="nucleotide sequence ID" value="NZ_QNRR01000001.1"/>
</dbReference>
<feature type="binding site" evidence="8">
    <location>
        <position position="138"/>
    </location>
    <ligand>
        <name>substrate</name>
    </ligand>
</feature>
<proteinExistence type="inferred from homology"/>
<evidence type="ECO:0000256" key="7">
    <source>
        <dbReference type="ARBA" id="ARBA00022840"/>
    </source>
</evidence>
<comment type="caution">
    <text evidence="10">The sequence shown here is derived from an EMBL/GenBank/DDBJ whole genome shotgun (WGS) entry which is preliminary data.</text>
</comment>
<keyword evidence="11" id="KW-1185">Reference proteome</keyword>
<dbReference type="InterPro" id="IPR001057">
    <property type="entry name" value="Glu/AcGlu_kinase"/>
</dbReference>
<keyword evidence="6 8" id="KW-0418">Kinase</keyword>
<dbReference type="GO" id="GO:0055129">
    <property type="term" value="P:L-proline biosynthetic process"/>
    <property type="evidence" value="ECO:0007669"/>
    <property type="project" value="UniProtKB-UniRule"/>
</dbReference>
<evidence type="ECO:0000256" key="3">
    <source>
        <dbReference type="ARBA" id="ARBA00022650"/>
    </source>
</evidence>
<dbReference type="Proteomes" id="UP000253426">
    <property type="component" value="Unassembled WGS sequence"/>
</dbReference>
<keyword evidence="5 8" id="KW-0547">Nucleotide-binding</keyword>
<dbReference type="PANTHER" id="PTHR43654:SF1">
    <property type="entry name" value="ISOPENTENYL PHOSPHATE KINASE"/>
    <property type="match status" value="1"/>
</dbReference>
<dbReference type="InterPro" id="IPR036393">
    <property type="entry name" value="AceGlu_kinase-like_sf"/>
</dbReference>
<dbReference type="EC" id="2.7.2.11" evidence="8"/>
<dbReference type="EMBL" id="QNRR01000001">
    <property type="protein sequence ID" value="RBP47600.1"/>
    <property type="molecule type" value="Genomic_DNA"/>
</dbReference>
<comment type="function">
    <text evidence="8">Catalyzes the transfer of a phosphate group to glutamate to form L-glutamate 5-phosphate.</text>
</comment>
<dbReference type="InterPro" id="IPR001048">
    <property type="entry name" value="Asp/Glu/Uridylate_kinase"/>
</dbReference>
<feature type="domain" description="Aspartate/glutamate/uridylate kinase" evidence="9">
    <location>
        <begin position="4"/>
        <end position="233"/>
    </location>
</feature>
<keyword evidence="1 8" id="KW-0963">Cytoplasm</keyword>
<comment type="similarity">
    <text evidence="8">Belongs to the glutamate 5-kinase family.</text>
</comment>
<keyword evidence="4 8" id="KW-0808">Transferase</keyword>
<evidence type="ECO:0000256" key="2">
    <source>
        <dbReference type="ARBA" id="ARBA00022605"/>
    </source>
</evidence>
<dbReference type="GO" id="GO:0004349">
    <property type="term" value="F:glutamate 5-kinase activity"/>
    <property type="evidence" value="ECO:0007669"/>
    <property type="project" value="UniProtKB-UniRule"/>
</dbReference>
<feature type="binding site" evidence="8">
    <location>
        <position position="9"/>
    </location>
    <ligand>
        <name>ATP</name>
        <dbReference type="ChEBI" id="CHEBI:30616"/>
    </ligand>
</feature>
<comment type="subcellular location">
    <subcellularLocation>
        <location evidence="8">Cytoplasm</location>
    </subcellularLocation>
</comment>
<dbReference type="PANTHER" id="PTHR43654">
    <property type="entry name" value="GLUTAMATE 5-KINASE"/>
    <property type="match status" value="1"/>
</dbReference>
<evidence type="ECO:0000256" key="5">
    <source>
        <dbReference type="ARBA" id="ARBA00022741"/>
    </source>
</evidence>
<feature type="binding site" evidence="8">
    <location>
        <position position="50"/>
    </location>
    <ligand>
        <name>substrate</name>
    </ligand>
</feature>
<keyword evidence="2 8" id="KW-0028">Amino-acid biosynthesis</keyword>
<evidence type="ECO:0000256" key="1">
    <source>
        <dbReference type="ARBA" id="ARBA00022490"/>
    </source>
</evidence>
<accession>A0A366HUS0</accession>
<dbReference type="FunFam" id="3.40.1160.10:FF:000006">
    <property type="entry name" value="Glutamate 5-kinase"/>
    <property type="match status" value="1"/>
</dbReference>
<dbReference type="PIRSF" id="PIRSF000729">
    <property type="entry name" value="GK"/>
    <property type="match status" value="1"/>
</dbReference>
<dbReference type="NCBIfam" id="TIGR01027">
    <property type="entry name" value="proB"/>
    <property type="match status" value="1"/>
</dbReference>
<organism evidence="10 11">
    <name type="scientific">Roseimicrobium gellanilyticum</name>
    <dbReference type="NCBI Taxonomy" id="748857"/>
    <lineage>
        <taxon>Bacteria</taxon>
        <taxon>Pseudomonadati</taxon>
        <taxon>Verrucomicrobiota</taxon>
        <taxon>Verrucomicrobiia</taxon>
        <taxon>Verrucomicrobiales</taxon>
        <taxon>Verrucomicrobiaceae</taxon>
        <taxon>Roseimicrobium</taxon>
    </lineage>
</organism>
<dbReference type="GO" id="GO:0005524">
    <property type="term" value="F:ATP binding"/>
    <property type="evidence" value="ECO:0007669"/>
    <property type="project" value="UniProtKB-KW"/>
</dbReference>
<evidence type="ECO:0000259" key="9">
    <source>
        <dbReference type="Pfam" id="PF00696"/>
    </source>
</evidence>
<comment type="pathway">
    <text evidence="8">Amino-acid biosynthesis; L-proline biosynthesis; L-glutamate 5-semialdehyde from L-glutamate: step 1/2.</text>
</comment>
<dbReference type="InterPro" id="IPR011529">
    <property type="entry name" value="Glu_5kinase"/>
</dbReference>
<dbReference type="Pfam" id="PF00696">
    <property type="entry name" value="AA_kinase"/>
    <property type="match status" value="1"/>
</dbReference>
<protein>
    <recommendedName>
        <fullName evidence="8">Glutamate 5-kinase</fullName>
        <ecNumber evidence="8">2.7.2.11</ecNumber>
    </recommendedName>
    <alternativeName>
        <fullName evidence="8">Gamma-glutamyl kinase</fullName>
        <shortName evidence="8">GK</shortName>
    </alternativeName>
</protein>
<dbReference type="PRINTS" id="PR00474">
    <property type="entry name" value="GLU5KINASE"/>
</dbReference>
<reference evidence="10 11" key="1">
    <citation type="submission" date="2018-06" db="EMBL/GenBank/DDBJ databases">
        <title>Genomic Encyclopedia of Type Strains, Phase IV (KMG-IV): sequencing the most valuable type-strain genomes for metagenomic binning, comparative biology and taxonomic classification.</title>
        <authorList>
            <person name="Goeker M."/>
        </authorList>
    </citation>
    <scope>NUCLEOTIDE SEQUENCE [LARGE SCALE GENOMIC DNA]</scope>
    <source>
        <strain evidence="10 11">DSM 25532</strain>
    </source>
</reference>
<evidence type="ECO:0000256" key="4">
    <source>
        <dbReference type="ARBA" id="ARBA00022679"/>
    </source>
</evidence>
<keyword evidence="7 8" id="KW-0067">ATP-binding</keyword>
<dbReference type="SUPFAM" id="SSF53633">
    <property type="entry name" value="Carbamate kinase-like"/>
    <property type="match status" value="1"/>
</dbReference>
<gene>
    <name evidence="8" type="primary">proB</name>
    <name evidence="10" type="ORF">DES53_101397</name>
</gene>
<dbReference type="HAMAP" id="MF_00456">
    <property type="entry name" value="ProB"/>
    <property type="match status" value="1"/>
</dbReference>
<name>A0A366HUS0_9BACT</name>
<evidence type="ECO:0000313" key="10">
    <source>
        <dbReference type="EMBL" id="RBP47600.1"/>
    </source>
</evidence>
<feature type="binding site" evidence="8">
    <location>
        <position position="150"/>
    </location>
    <ligand>
        <name>substrate</name>
    </ligand>
</feature>
<evidence type="ECO:0000313" key="11">
    <source>
        <dbReference type="Proteomes" id="UP000253426"/>
    </source>
</evidence>
<evidence type="ECO:0000256" key="6">
    <source>
        <dbReference type="ARBA" id="ARBA00022777"/>
    </source>
</evidence>
<dbReference type="OrthoDB" id="9804434at2"/>
<dbReference type="Gene3D" id="3.40.1160.10">
    <property type="entry name" value="Acetylglutamate kinase-like"/>
    <property type="match status" value="1"/>
</dbReference>